<dbReference type="HOGENOM" id="CLU_096765_0_0_7"/>
<dbReference type="OrthoDB" id="5329898at2"/>
<name>I3XWV8_SULBS</name>
<proteinExistence type="predicted"/>
<dbReference type="EMBL" id="CP003333">
    <property type="protein sequence ID" value="AFL68432.1"/>
    <property type="molecule type" value="Genomic_DNA"/>
</dbReference>
<dbReference type="STRING" id="760154.Sulba_1136"/>
<dbReference type="Proteomes" id="UP000006176">
    <property type="component" value="Chromosome"/>
</dbReference>
<keyword evidence="2" id="KW-1185">Reference proteome</keyword>
<reference evidence="1 2" key="1">
    <citation type="submission" date="2012-06" db="EMBL/GenBank/DDBJ databases">
        <title>Complete sequence of Sulfurospirillum barnesii SES-3.</title>
        <authorList>
            <consortium name="US DOE Joint Genome Institute"/>
            <person name="Lucas S."/>
            <person name="Han J."/>
            <person name="Lapidus A."/>
            <person name="Cheng J.-F."/>
            <person name="Goodwin L."/>
            <person name="Pitluck S."/>
            <person name="Peters L."/>
            <person name="Ovchinnikova G."/>
            <person name="Lu M."/>
            <person name="Detter J.C."/>
            <person name="Han C."/>
            <person name="Tapia R."/>
            <person name="Land M."/>
            <person name="Hauser L."/>
            <person name="Kyrpides N."/>
            <person name="Ivanova N."/>
            <person name="Pagani I."/>
            <person name="Stolz J."/>
            <person name="Arkin A."/>
            <person name="Dehal P."/>
            <person name="Oremland R."/>
            <person name="Saltikov C."/>
            <person name="Basu P."/>
            <person name="Hollibaugh J."/>
            <person name="Newman D."/>
            <person name="Stolyar S."/>
            <person name="Hazen T."/>
            <person name="Woyke T."/>
        </authorList>
    </citation>
    <scope>NUCLEOTIDE SEQUENCE [LARGE SCALE GENOMIC DNA]</scope>
    <source>
        <strain evidence="2">ATCC 700032 / DSM 10660 / SES-3</strain>
    </source>
</reference>
<evidence type="ECO:0000313" key="1">
    <source>
        <dbReference type="EMBL" id="AFL68432.1"/>
    </source>
</evidence>
<dbReference type="PATRIC" id="fig|760154.4.peg.1138"/>
<gene>
    <name evidence="1" type="ordered locus">Sulba_1136</name>
</gene>
<dbReference type="eggNOG" id="ENOG50319DG">
    <property type="taxonomic scope" value="Bacteria"/>
</dbReference>
<dbReference type="RefSeq" id="WP_014769311.1">
    <property type="nucleotide sequence ID" value="NC_018002.1"/>
</dbReference>
<evidence type="ECO:0000313" key="2">
    <source>
        <dbReference type="Proteomes" id="UP000006176"/>
    </source>
</evidence>
<sequence>MISSLQKLVGIGSDIGKTSSSSVPFNSTLPISIAVLKKIDPMRYRLKVGRKELTTKSHKTLKEGQSYWGNFFEGKGGVLTLSHLYKQPTLFENAEAFLPIGLDKLFEEKTLSYTQFKTFLLEQLCDETLPKNLFQTYTYMLLALNKHVLHVPFLHEGKKILLQMHYENSVLHFYIAFEHLGPLQGRIETGKLFLFCLYETSFITLKKALHQANLSIELGLEQEIEPLFDSNDLVLDLKG</sequence>
<dbReference type="KEGG" id="sba:Sulba_1136"/>
<dbReference type="AlphaFoldDB" id="I3XWV8"/>
<accession>I3XWV8</accession>
<protein>
    <submittedName>
        <fullName evidence="1">Uncharacterized protein</fullName>
    </submittedName>
</protein>
<organism evidence="1 2">
    <name type="scientific">Sulfurospirillum barnesii (strain ATCC 700032 / DSM 10660 / SES-3)</name>
    <dbReference type="NCBI Taxonomy" id="760154"/>
    <lineage>
        <taxon>Bacteria</taxon>
        <taxon>Pseudomonadati</taxon>
        <taxon>Campylobacterota</taxon>
        <taxon>Epsilonproteobacteria</taxon>
        <taxon>Campylobacterales</taxon>
        <taxon>Sulfurospirillaceae</taxon>
        <taxon>Sulfurospirillum</taxon>
    </lineage>
</organism>